<dbReference type="Pfam" id="PF02836">
    <property type="entry name" value="Glyco_hydro_2_C"/>
    <property type="match status" value="1"/>
</dbReference>
<keyword evidence="4" id="KW-1185">Reference proteome</keyword>
<evidence type="ECO:0000256" key="1">
    <source>
        <dbReference type="SAM" id="SignalP"/>
    </source>
</evidence>
<feature type="domain" description="Glycoside hydrolase family 2 catalytic" evidence="2">
    <location>
        <begin position="69"/>
        <end position="280"/>
    </location>
</feature>
<dbReference type="Gene3D" id="3.20.20.80">
    <property type="entry name" value="Glycosidases"/>
    <property type="match status" value="1"/>
</dbReference>
<reference evidence="3 4" key="1">
    <citation type="submission" date="2024-09" db="EMBL/GenBank/DDBJ databases">
        <authorList>
            <person name="Sun Q."/>
            <person name="Mori K."/>
        </authorList>
    </citation>
    <scope>NUCLEOTIDE SEQUENCE [LARGE SCALE GENOMIC DNA]</scope>
    <source>
        <strain evidence="3 4">CECT 8460</strain>
    </source>
</reference>
<dbReference type="RefSeq" id="WP_290285373.1">
    <property type="nucleotide sequence ID" value="NZ_JAUFQN010000019.1"/>
</dbReference>
<dbReference type="GO" id="GO:0016787">
    <property type="term" value="F:hydrolase activity"/>
    <property type="evidence" value="ECO:0007669"/>
    <property type="project" value="UniProtKB-KW"/>
</dbReference>
<dbReference type="Proteomes" id="UP001589576">
    <property type="component" value="Unassembled WGS sequence"/>
</dbReference>
<evidence type="ECO:0000313" key="4">
    <source>
        <dbReference type="Proteomes" id="UP001589576"/>
    </source>
</evidence>
<dbReference type="SUPFAM" id="SSF51445">
    <property type="entry name" value="(Trans)glycosidases"/>
    <property type="match status" value="1"/>
</dbReference>
<name>A0ABV5GH15_9FLAO</name>
<dbReference type="InterPro" id="IPR006103">
    <property type="entry name" value="Glyco_hydro_2_cat"/>
</dbReference>
<evidence type="ECO:0000259" key="2">
    <source>
        <dbReference type="Pfam" id="PF02836"/>
    </source>
</evidence>
<proteinExistence type="predicted"/>
<keyword evidence="3" id="KW-0378">Hydrolase</keyword>
<feature type="signal peptide" evidence="1">
    <location>
        <begin position="1"/>
        <end position="19"/>
    </location>
</feature>
<sequence length="1041" mass="116546">MKKNFLRVVLFLLTTPAFTQSNNVTIVSNEKGMKLVVDGKDLMINGMNWDYFPIGTNYNYSLWKQSDEVIKAALDSEMSLLKNMGVNVIRQYTGIQPKWIQYIYEKYGIYTMLNHTFGRYGLTLNGAWVPNTEYSNPLTHDLLIKESTEMAETYKNTPGLLLFLLGNENNYGLFWDGAETEDIPLEDRKSTQRAAHLYKLFNEAVVAMKAIDKSHPIAICNGDLLFLDIIAKDCPDIDILGTNVYRGSSFGDVFQRVKQTLNKPVLFSEFGADAFNALDNKEDQKSQAFYMVNNWKEIYENAAGLGKVGNSLGGFTFQFSDGWWKFGQTKNLDIHDNNASWSNGGYQSDYKKGENNMNEEWFGICAKGTTNDRGLYELYPRAAYYALKEAHNVDPYAKGATLDYVDNAFANINLMDAVLKARGDKATLGSASNDMLKLSNLRAEFTTFNTGGSLITTPDDADPATAVYPNKLGFDHMQSYFIGVEGNPSSNMRANLNFNILGHIADNPIDEIFYENRGRLQTVNTDSGTTTLTDNNRVQVYSANYEWNAKDFDLRGFYRTGHYHWGYEGDFFNLYSEANYGQNLDIYNGEILGFELDGKRSLNGLKAAFGPQLWWGANPAVLLKYSRTISKFDVTAVYHEDIADAGKANTSIAIPLPKTRKATLAVKRKFGAVGIELGGIWGGQPLNGRAFQYTTGESGSYTVYNDKIKSSDNWGGKGKITFSKGAFNWYAQSAVMGLVANGGADNTKTFTGWRLKDTGSGNQTNFLSGFTYLIGNLQIAPNFLWQKPLVGPMPNDVLAPGRLRNIQDDPFAVRANRETVGGELLLTYDPTPATWFYEWDNDMQEDAKFAISSDFVFRHQPTAMDAAIGFLSNRTAFAFPNSTPAKDLWESNTRIVSKVSPDLGLITNFYFGNAQANGSNARVIERFGGDLRVIYNKVKLVGSVKVNDWGPFDYHRDFNLTYPLQLMLDLSTSVGKQNWFVLPNTKIGIRGTWRSLDQYSARFSPNQTSGPFITEPTISPVGFPNGNEWEIRTYVHINIGK</sequence>
<evidence type="ECO:0000313" key="3">
    <source>
        <dbReference type="EMBL" id="MFB9090405.1"/>
    </source>
</evidence>
<organism evidence="3 4">
    <name type="scientific">Flavobacterium paronense</name>
    <dbReference type="NCBI Taxonomy" id="1392775"/>
    <lineage>
        <taxon>Bacteria</taxon>
        <taxon>Pseudomonadati</taxon>
        <taxon>Bacteroidota</taxon>
        <taxon>Flavobacteriia</taxon>
        <taxon>Flavobacteriales</taxon>
        <taxon>Flavobacteriaceae</taxon>
        <taxon>Flavobacterium</taxon>
    </lineage>
</organism>
<dbReference type="InterPro" id="IPR017853">
    <property type="entry name" value="GH"/>
</dbReference>
<protein>
    <submittedName>
        <fullName evidence="3">Glycoside hydrolase family 2 TIM barrel-domain containing protein</fullName>
    </submittedName>
</protein>
<accession>A0ABV5GH15</accession>
<keyword evidence="1" id="KW-0732">Signal</keyword>
<gene>
    <name evidence="3" type="ORF">ACFFUU_12380</name>
</gene>
<dbReference type="EMBL" id="JBHMFB010000029">
    <property type="protein sequence ID" value="MFB9090405.1"/>
    <property type="molecule type" value="Genomic_DNA"/>
</dbReference>
<comment type="caution">
    <text evidence="3">The sequence shown here is derived from an EMBL/GenBank/DDBJ whole genome shotgun (WGS) entry which is preliminary data.</text>
</comment>
<feature type="chain" id="PRO_5045415527" evidence="1">
    <location>
        <begin position="20"/>
        <end position="1041"/>
    </location>
</feature>